<dbReference type="Pfam" id="PF03328">
    <property type="entry name" value="HpcH_HpaI"/>
    <property type="match status" value="1"/>
</dbReference>
<evidence type="ECO:0000313" key="6">
    <source>
        <dbReference type="Proteomes" id="UP000321249"/>
    </source>
</evidence>
<proteinExistence type="inferred from homology"/>
<dbReference type="Gene3D" id="3.20.20.60">
    <property type="entry name" value="Phosphoenolpyruvate-binding domains"/>
    <property type="match status" value="1"/>
</dbReference>
<gene>
    <name evidence="5" type="ORF">FRZ32_10535</name>
</gene>
<organism evidence="5 6">
    <name type="scientific">Allosphingosinicella ginsenosidimutans</name>
    <dbReference type="NCBI Taxonomy" id="1176539"/>
    <lineage>
        <taxon>Bacteria</taxon>
        <taxon>Pseudomonadati</taxon>
        <taxon>Pseudomonadota</taxon>
        <taxon>Alphaproteobacteria</taxon>
        <taxon>Sphingomonadales</taxon>
        <taxon>Sphingomonadaceae</taxon>
        <taxon>Allosphingosinicella</taxon>
    </lineage>
</organism>
<keyword evidence="3" id="KW-0456">Lyase</keyword>
<protein>
    <recommendedName>
        <fullName evidence="4">HpcH/HpaI aldolase/citrate lyase domain-containing protein</fullName>
    </recommendedName>
</protein>
<evidence type="ECO:0000256" key="1">
    <source>
        <dbReference type="ARBA" id="ARBA00005568"/>
    </source>
</evidence>
<evidence type="ECO:0000256" key="3">
    <source>
        <dbReference type="ARBA" id="ARBA00023239"/>
    </source>
</evidence>
<dbReference type="InterPro" id="IPR015813">
    <property type="entry name" value="Pyrv/PenolPyrv_kinase-like_dom"/>
</dbReference>
<accession>A0A5C6TUU6</accession>
<dbReference type="EMBL" id="VOQQ01000001">
    <property type="protein sequence ID" value="TXC64056.1"/>
    <property type="molecule type" value="Genomic_DNA"/>
</dbReference>
<sequence length="195" mass="20448">MVPSGRALVSQAGINACLDLGADGILVPHVRSAADAEAIADTVKYGRGRRGFSPSSRAGAYGTMQAAAYRTRADERSSIWCQIEDADALECIDEIAAHDAIDCLFIGPADLGWSLCPDGPDPDILDQAIAKILGSGRRHGRAMGMFVPSADHIPEALERRVSVIVSGSDQSMLLAGARQLSIALKGDGQSQCTGR</sequence>
<dbReference type="InterPro" id="IPR005000">
    <property type="entry name" value="Aldolase/citrate-lyase_domain"/>
</dbReference>
<evidence type="ECO:0000313" key="5">
    <source>
        <dbReference type="EMBL" id="TXC64056.1"/>
    </source>
</evidence>
<keyword evidence="2" id="KW-0479">Metal-binding</keyword>
<name>A0A5C6TUU6_9SPHN</name>
<evidence type="ECO:0000256" key="2">
    <source>
        <dbReference type="ARBA" id="ARBA00022723"/>
    </source>
</evidence>
<feature type="domain" description="HpcH/HpaI aldolase/citrate lyase" evidence="4">
    <location>
        <begin position="12"/>
        <end position="171"/>
    </location>
</feature>
<dbReference type="SUPFAM" id="SSF51621">
    <property type="entry name" value="Phosphoenolpyruvate/pyruvate domain"/>
    <property type="match status" value="1"/>
</dbReference>
<dbReference type="GO" id="GO:0005737">
    <property type="term" value="C:cytoplasm"/>
    <property type="evidence" value="ECO:0007669"/>
    <property type="project" value="TreeGrafter"/>
</dbReference>
<dbReference type="GO" id="GO:0046872">
    <property type="term" value="F:metal ion binding"/>
    <property type="evidence" value="ECO:0007669"/>
    <property type="project" value="UniProtKB-KW"/>
</dbReference>
<dbReference type="Proteomes" id="UP000321249">
    <property type="component" value="Unassembled WGS sequence"/>
</dbReference>
<dbReference type="InterPro" id="IPR040442">
    <property type="entry name" value="Pyrv_kinase-like_dom_sf"/>
</dbReference>
<comment type="caution">
    <text evidence="5">The sequence shown here is derived from an EMBL/GenBank/DDBJ whole genome shotgun (WGS) entry which is preliminary data.</text>
</comment>
<dbReference type="GO" id="GO:0016832">
    <property type="term" value="F:aldehyde-lyase activity"/>
    <property type="evidence" value="ECO:0007669"/>
    <property type="project" value="TreeGrafter"/>
</dbReference>
<comment type="similarity">
    <text evidence="1">Belongs to the HpcH/HpaI aldolase family.</text>
</comment>
<reference evidence="5 6" key="1">
    <citation type="journal article" date="2015" name="J. Microbiol.">
        <title>Sphingosinicella ginsenosidimutans sp. nov., with ginsenoside converting activity.</title>
        <authorList>
            <person name="Kim J.K."/>
            <person name="Kang M.S."/>
            <person name="Park S.C."/>
            <person name="Kim K.M."/>
            <person name="Choi K."/>
            <person name="Yoon M.H."/>
            <person name="Im W.T."/>
        </authorList>
    </citation>
    <scope>NUCLEOTIDE SEQUENCE [LARGE SCALE GENOMIC DNA]</scope>
    <source>
        <strain evidence="5 6">BS-11</strain>
    </source>
</reference>
<dbReference type="AlphaFoldDB" id="A0A5C6TUU6"/>
<dbReference type="PANTHER" id="PTHR30502:SF0">
    <property type="entry name" value="PHOSPHOENOLPYRUVATE CARBOXYLASE FAMILY PROTEIN"/>
    <property type="match status" value="1"/>
</dbReference>
<evidence type="ECO:0000259" key="4">
    <source>
        <dbReference type="Pfam" id="PF03328"/>
    </source>
</evidence>
<keyword evidence="6" id="KW-1185">Reference proteome</keyword>
<dbReference type="PANTHER" id="PTHR30502">
    <property type="entry name" value="2-KETO-3-DEOXY-L-RHAMNONATE ALDOLASE"/>
    <property type="match status" value="1"/>
</dbReference>
<dbReference type="InterPro" id="IPR050251">
    <property type="entry name" value="HpcH-HpaI_aldolase"/>
</dbReference>